<evidence type="ECO:0000313" key="2">
    <source>
        <dbReference type="EMBL" id="RPD52368.1"/>
    </source>
</evidence>
<proteinExistence type="predicted"/>
<dbReference type="AlphaFoldDB" id="A0A5C2RL37"/>
<dbReference type="STRING" id="1328759.A0A5C2RL37"/>
<protein>
    <submittedName>
        <fullName evidence="2">Uncharacterized protein</fullName>
    </submittedName>
</protein>
<feature type="region of interest" description="Disordered" evidence="1">
    <location>
        <begin position="1"/>
        <end position="93"/>
    </location>
</feature>
<keyword evidence="3" id="KW-1185">Reference proteome</keyword>
<sequence>MKPAEEEIPATSPTPAARPDDDNALKPFPEDESRLRMSRSISQNRQSRDEATQEIAWPVAHKALDHSKGPSSRFDGNNESARVLATEEDEAEEGAHLVQHAMTTCVPNQPRLRTHVGHGTVFQDKDFAFNLNSTNPYIGLKGMHNS</sequence>
<evidence type="ECO:0000256" key="1">
    <source>
        <dbReference type="SAM" id="MobiDB-lite"/>
    </source>
</evidence>
<reference evidence="2" key="1">
    <citation type="journal article" date="2018" name="Genome Biol. Evol.">
        <title>Genomics and development of Lentinus tigrinus, a white-rot wood-decaying mushroom with dimorphic fruiting bodies.</title>
        <authorList>
            <person name="Wu B."/>
            <person name="Xu Z."/>
            <person name="Knudson A."/>
            <person name="Carlson A."/>
            <person name="Chen N."/>
            <person name="Kovaka S."/>
            <person name="LaButti K."/>
            <person name="Lipzen A."/>
            <person name="Pennachio C."/>
            <person name="Riley R."/>
            <person name="Schakwitz W."/>
            <person name="Umezawa K."/>
            <person name="Ohm R.A."/>
            <person name="Grigoriev I.V."/>
            <person name="Nagy L.G."/>
            <person name="Gibbons J."/>
            <person name="Hibbett D."/>
        </authorList>
    </citation>
    <scope>NUCLEOTIDE SEQUENCE [LARGE SCALE GENOMIC DNA]</scope>
    <source>
        <strain evidence="2">ALCF2SS1-6</strain>
    </source>
</reference>
<gene>
    <name evidence="2" type="ORF">L227DRAFT_617881</name>
</gene>
<feature type="compositionally biased region" description="Basic and acidic residues" evidence="1">
    <location>
        <begin position="18"/>
        <end position="35"/>
    </location>
</feature>
<dbReference type="Proteomes" id="UP000313359">
    <property type="component" value="Unassembled WGS sequence"/>
</dbReference>
<accession>A0A5C2RL37</accession>
<organism evidence="2 3">
    <name type="scientific">Lentinus tigrinus ALCF2SS1-6</name>
    <dbReference type="NCBI Taxonomy" id="1328759"/>
    <lineage>
        <taxon>Eukaryota</taxon>
        <taxon>Fungi</taxon>
        <taxon>Dikarya</taxon>
        <taxon>Basidiomycota</taxon>
        <taxon>Agaricomycotina</taxon>
        <taxon>Agaricomycetes</taxon>
        <taxon>Polyporales</taxon>
        <taxon>Polyporaceae</taxon>
        <taxon>Lentinus</taxon>
    </lineage>
</organism>
<dbReference type="EMBL" id="ML122368">
    <property type="protein sequence ID" value="RPD52368.1"/>
    <property type="molecule type" value="Genomic_DNA"/>
</dbReference>
<evidence type="ECO:0000313" key="3">
    <source>
        <dbReference type="Proteomes" id="UP000313359"/>
    </source>
</evidence>
<name>A0A5C2RL37_9APHY</name>